<evidence type="ECO:0000256" key="3">
    <source>
        <dbReference type="ARBA" id="ARBA00022525"/>
    </source>
</evidence>
<dbReference type="SUPFAM" id="SSF53474">
    <property type="entry name" value="alpha/beta-Hydrolases"/>
    <property type="match status" value="1"/>
</dbReference>
<dbReference type="Pfam" id="PF00151">
    <property type="entry name" value="Lipase"/>
    <property type="match status" value="1"/>
</dbReference>
<feature type="signal peptide" evidence="9">
    <location>
        <begin position="1"/>
        <end position="16"/>
    </location>
</feature>
<dbReference type="PROSITE" id="PS50095">
    <property type="entry name" value="PLAT"/>
    <property type="match status" value="1"/>
</dbReference>
<evidence type="ECO:0000256" key="1">
    <source>
        <dbReference type="ARBA" id="ARBA00004613"/>
    </source>
</evidence>
<evidence type="ECO:0000256" key="6">
    <source>
        <dbReference type="PIRSR" id="PIRSR000865-2"/>
    </source>
</evidence>
<name>A0AAN8G3T5_PATCE</name>
<sequence length="478" mass="52375">MVVRVLGLLLAYVVIASTSTKDKRESACYGDLGCFQTTANFKNLPQDPKVVQTSYLLYTRQNRNTASVVKAADPHSTWTKELGSSHFSSSRPTKFIVHGFMDHGNKGWIIEMKDSLLNQGDYNIFLIDWGHGSQFPYEQATANTFLVGEQTALFIKNLHTAKRVNYNDIHFIGHSLGAQLSGIVGNKVNKIGRISGLDPAQPLFDKFSSNHYLDKSDATFVDVIHTDGADFSGIAGYGWIKASGHIDFYPNGGTDQPGCSDNPIGSAIDILLHGTDVSQVTHAVSCSHGRAHELYQESIASSCKFEGQKCHSWSDYESGKCHGCKGGCSNMGFHADLQHGGGSLYLSTAQNTPYCGSEFYVELQVGSHIADTYGRFYITITGSHGSTSELEFSRDYRHYLKTQTEKHVIAVHGSIGSVSKVTLRYKRGSGLAALGTPTDIKVKNISIRSLSTSHLLRFCEQSETTLKDGDRHSFSHTC</sequence>
<dbReference type="Proteomes" id="UP001347796">
    <property type="component" value="Unassembled WGS sequence"/>
</dbReference>
<dbReference type="InterPro" id="IPR013818">
    <property type="entry name" value="Lipase"/>
</dbReference>
<feature type="active site" description="Charge relay system" evidence="5">
    <location>
        <position position="198"/>
    </location>
</feature>
<proteinExistence type="inferred from homology"/>
<evidence type="ECO:0000313" key="11">
    <source>
        <dbReference type="EMBL" id="KAK6167303.1"/>
    </source>
</evidence>
<evidence type="ECO:0000256" key="8">
    <source>
        <dbReference type="RuleBase" id="RU004262"/>
    </source>
</evidence>
<reference evidence="11 12" key="1">
    <citation type="submission" date="2024-01" db="EMBL/GenBank/DDBJ databases">
        <title>The genome of the rayed Mediterranean limpet Patella caerulea (Linnaeus, 1758).</title>
        <authorList>
            <person name="Anh-Thu Weber A."/>
            <person name="Halstead-Nussloch G."/>
        </authorList>
    </citation>
    <scope>NUCLEOTIDE SEQUENCE [LARGE SCALE GENOMIC DNA]</scope>
    <source>
        <strain evidence="11">AATW-2023a</strain>
        <tissue evidence="11">Whole specimen</tissue>
    </source>
</reference>
<keyword evidence="4" id="KW-1015">Disulfide bond</keyword>
<comment type="subcellular location">
    <subcellularLocation>
        <location evidence="1">Secreted</location>
    </subcellularLocation>
</comment>
<dbReference type="PRINTS" id="PR00823">
    <property type="entry name" value="PANCLIPASE"/>
</dbReference>
<dbReference type="InterPro" id="IPR001024">
    <property type="entry name" value="PLAT/LH2_dom"/>
</dbReference>
<protein>
    <recommendedName>
        <fullName evidence="10">PLAT domain-containing protein</fullName>
    </recommendedName>
</protein>
<dbReference type="GO" id="GO:0016042">
    <property type="term" value="P:lipid catabolic process"/>
    <property type="evidence" value="ECO:0007669"/>
    <property type="project" value="TreeGrafter"/>
</dbReference>
<dbReference type="GO" id="GO:0004806">
    <property type="term" value="F:triacylglycerol lipase activity"/>
    <property type="evidence" value="ECO:0007669"/>
    <property type="project" value="InterPro"/>
</dbReference>
<dbReference type="Gene3D" id="2.60.60.20">
    <property type="entry name" value="PLAT/LH2 domain"/>
    <property type="match status" value="1"/>
</dbReference>
<dbReference type="GO" id="GO:0005615">
    <property type="term" value="C:extracellular space"/>
    <property type="evidence" value="ECO:0007669"/>
    <property type="project" value="TreeGrafter"/>
</dbReference>
<evidence type="ECO:0000256" key="4">
    <source>
        <dbReference type="ARBA" id="ARBA00023157"/>
    </source>
</evidence>
<feature type="chain" id="PRO_5043049919" description="PLAT domain-containing protein" evidence="9">
    <location>
        <begin position="17"/>
        <end position="478"/>
    </location>
</feature>
<dbReference type="SUPFAM" id="SSF49723">
    <property type="entry name" value="Lipase/lipooxygenase domain (PLAT/LH2 domain)"/>
    <property type="match status" value="1"/>
</dbReference>
<dbReference type="PIRSF" id="PIRSF000865">
    <property type="entry name" value="Lipoprotein_lipase_LIPH"/>
    <property type="match status" value="1"/>
</dbReference>
<feature type="domain" description="PLAT" evidence="10">
    <location>
        <begin position="357"/>
        <end position="478"/>
    </location>
</feature>
<keyword evidence="12" id="KW-1185">Reference proteome</keyword>
<dbReference type="InterPro" id="IPR029058">
    <property type="entry name" value="AB_hydrolase_fold"/>
</dbReference>
<accession>A0AAN8G3T5</accession>
<dbReference type="InterPro" id="IPR000734">
    <property type="entry name" value="TAG_lipase"/>
</dbReference>
<feature type="active site" description="Charge relay system" evidence="5">
    <location>
        <position position="288"/>
    </location>
</feature>
<dbReference type="EMBL" id="JAZGQO010000018">
    <property type="protein sequence ID" value="KAK6167303.1"/>
    <property type="molecule type" value="Genomic_DNA"/>
</dbReference>
<comment type="caution">
    <text evidence="11">The sequence shown here is derived from an EMBL/GenBank/DDBJ whole genome shotgun (WGS) entry which is preliminary data.</text>
</comment>
<evidence type="ECO:0000256" key="7">
    <source>
        <dbReference type="PROSITE-ProRule" id="PRU00152"/>
    </source>
</evidence>
<dbReference type="CDD" id="cd00707">
    <property type="entry name" value="Pancreat_lipase_like"/>
    <property type="match status" value="1"/>
</dbReference>
<evidence type="ECO:0000256" key="9">
    <source>
        <dbReference type="SAM" id="SignalP"/>
    </source>
</evidence>
<feature type="binding site" evidence="6">
    <location>
        <position position="214"/>
    </location>
    <ligand>
        <name>Ca(2+)</name>
        <dbReference type="ChEBI" id="CHEBI:29108"/>
    </ligand>
</feature>
<dbReference type="GO" id="GO:0046872">
    <property type="term" value="F:metal ion binding"/>
    <property type="evidence" value="ECO:0007669"/>
    <property type="project" value="UniProtKB-KW"/>
</dbReference>
<dbReference type="InterPro" id="IPR036392">
    <property type="entry name" value="PLAT/LH2_dom_sf"/>
</dbReference>
<dbReference type="InterPro" id="IPR002331">
    <property type="entry name" value="Lipase_panc"/>
</dbReference>
<evidence type="ECO:0000256" key="5">
    <source>
        <dbReference type="PIRSR" id="PIRSR000865-1"/>
    </source>
</evidence>
<keyword evidence="9" id="KW-0732">Signal</keyword>
<comment type="caution">
    <text evidence="7">Lacks conserved residue(s) required for the propagation of feature annotation.</text>
</comment>
<keyword evidence="3" id="KW-0964">Secreted</keyword>
<organism evidence="11 12">
    <name type="scientific">Patella caerulea</name>
    <name type="common">Rayed Mediterranean limpet</name>
    <dbReference type="NCBI Taxonomy" id="87958"/>
    <lineage>
        <taxon>Eukaryota</taxon>
        <taxon>Metazoa</taxon>
        <taxon>Spiralia</taxon>
        <taxon>Lophotrochozoa</taxon>
        <taxon>Mollusca</taxon>
        <taxon>Gastropoda</taxon>
        <taxon>Patellogastropoda</taxon>
        <taxon>Patelloidea</taxon>
        <taxon>Patellidae</taxon>
        <taxon>Patella</taxon>
    </lineage>
</organism>
<evidence type="ECO:0000256" key="2">
    <source>
        <dbReference type="ARBA" id="ARBA00010701"/>
    </source>
</evidence>
<keyword evidence="6" id="KW-0479">Metal-binding</keyword>
<dbReference type="InterPro" id="IPR033906">
    <property type="entry name" value="Lipase_N"/>
</dbReference>
<dbReference type="PANTHER" id="PTHR11610">
    <property type="entry name" value="LIPASE"/>
    <property type="match status" value="1"/>
</dbReference>
<evidence type="ECO:0000259" key="10">
    <source>
        <dbReference type="PROSITE" id="PS50095"/>
    </source>
</evidence>
<keyword evidence="6" id="KW-0106">Calcium</keyword>
<dbReference type="AlphaFoldDB" id="A0AAN8G3T5"/>
<feature type="binding site" evidence="6">
    <location>
        <position position="217"/>
    </location>
    <ligand>
        <name>Ca(2+)</name>
        <dbReference type="ChEBI" id="CHEBI:29108"/>
    </ligand>
</feature>
<dbReference type="PRINTS" id="PR00821">
    <property type="entry name" value="TAGLIPASE"/>
</dbReference>
<feature type="active site" description="Nucleophile" evidence="5">
    <location>
        <position position="175"/>
    </location>
</feature>
<dbReference type="Gene3D" id="3.40.50.1820">
    <property type="entry name" value="alpha/beta hydrolase"/>
    <property type="match status" value="1"/>
</dbReference>
<gene>
    <name evidence="11" type="ORF">SNE40_021368</name>
</gene>
<comment type="similarity">
    <text evidence="2 8">Belongs to the AB hydrolase superfamily. Lipase family.</text>
</comment>
<dbReference type="InterPro" id="IPR016272">
    <property type="entry name" value="Lipase_LIPH"/>
</dbReference>
<evidence type="ECO:0000313" key="12">
    <source>
        <dbReference type="Proteomes" id="UP001347796"/>
    </source>
</evidence>